<feature type="region of interest" description="Disordered" evidence="1">
    <location>
        <begin position="1"/>
        <end position="73"/>
    </location>
</feature>
<proteinExistence type="predicted"/>
<feature type="compositionally biased region" description="Basic residues" evidence="1">
    <location>
        <begin position="41"/>
        <end position="61"/>
    </location>
</feature>
<name>A0AAE0XJG6_9PEZI</name>
<gene>
    <name evidence="2" type="ORF">B0T22DRAFT_74973</name>
</gene>
<organism evidence="2 3">
    <name type="scientific">Podospora appendiculata</name>
    <dbReference type="NCBI Taxonomy" id="314037"/>
    <lineage>
        <taxon>Eukaryota</taxon>
        <taxon>Fungi</taxon>
        <taxon>Dikarya</taxon>
        <taxon>Ascomycota</taxon>
        <taxon>Pezizomycotina</taxon>
        <taxon>Sordariomycetes</taxon>
        <taxon>Sordariomycetidae</taxon>
        <taxon>Sordariales</taxon>
        <taxon>Podosporaceae</taxon>
        <taxon>Podospora</taxon>
    </lineage>
</organism>
<evidence type="ECO:0000313" key="3">
    <source>
        <dbReference type="Proteomes" id="UP001270362"/>
    </source>
</evidence>
<dbReference type="AlphaFoldDB" id="A0AAE0XJG6"/>
<comment type="caution">
    <text evidence="2">The sequence shown here is derived from an EMBL/GenBank/DDBJ whole genome shotgun (WGS) entry which is preliminary data.</text>
</comment>
<reference evidence="2" key="1">
    <citation type="journal article" date="2023" name="Mol. Phylogenet. Evol.">
        <title>Genome-scale phylogeny and comparative genomics of the fungal order Sordariales.</title>
        <authorList>
            <person name="Hensen N."/>
            <person name="Bonometti L."/>
            <person name="Westerberg I."/>
            <person name="Brannstrom I.O."/>
            <person name="Guillou S."/>
            <person name="Cros-Aarteil S."/>
            <person name="Calhoun S."/>
            <person name="Haridas S."/>
            <person name="Kuo A."/>
            <person name="Mondo S."/>
            <person name="Pangilinan J."/>
            <person name="Riley R."/>
            <person name="LaButti K."/>
            <person name="Andreopoulos B."/>
            <person name="Lipzen A."/>
            <person name="Chen C."/>
            <person name="Yan M."/>
            <person name="Daum C."/>
            <person name="Ng V."/>
            <person name="Clum A."/>
            <person name="Steindorff A."/>
            <person name="Ohm R.A."/>
            <person name="Martin F."/>
            <person name="Silar P."/>
            <person name="Natvig D.O."/>
            <person name="Lalanne C."/>
            <person name="Gautier V."/>
            <person name="Ament-Velasquez S.L."/>
            <person name="Kruys A."/>
            <person name="Hutchinson M.I."/>
            <person name="Powell A.J."/>
            <person name="Barry K."/>
            <person name="Miller A.N."/>
            <person name="Grigoriev I.V."/>
            <person name="Debuchy R."/>
            <person name="Gladieux P."/>
            <person name="Hiltunen Thoren M."/>
            <person name="Johannesson H."/>
        </authorList>
    </citation>
    <scope>NUCLEOTIDE SEQUENCE</scope>
    <source>
        <strain evidence="2">CBS 314.62</strain>
    </source>
</reference>
<evidence type="ECO:0000256" key="1">
    <source>
        <dbReference type="SAM" id="MobiDB-lite"/>
    </source>
</evidence>
<protein>
    <submittedName>
        <fullName evidence="2">Uncharacterized protein</fullName>
    </submittedName>
</protein>
<dbReference type="EMBL" id="JAULSO010000001">
    <property type="protein sequence ID" value="KAK3694592.1"/>
    <property type="molecule type" value="Genomic_DNA"/>
</dbReference>
<feature type="compositionally biased region" description="Basic and acidic residues" evidence="1">
    <location>
        <begin position="1"/>
        <end position="22"/>
    </location>
</feature>
<reference evidence="2" key="2">
    <citation type="submission" date="2023-06" db="EMBL/GenBank/DDBJ databases">
        <authorList>
            <consortium name="Lawrence Berkeley National Laboratory"/>
            <person name="Haridas S."/>
            <person name="Hensen N."/>
            <person name="Bonometti L."/>
            <person name="Westerberg I."/>
            <person name="Brannstrom I.O."/>
            <person name="Guillou S."/>
            <person name="Cros-Aarteil S."/>
            <person name="Calhoun S."/>
            <person name="Kuo A."/>
            <person name="Mondo S."/>
            <person name="Pangilinan J."/>
            <person name="Riley R."/>
            <person name="Labutti K."/>
            <person name="Andreopoulos B."/>
            <person name="Lipzen A."/>
            <person name="Chen C."/>
            <person name="Yanf M."/>
            <person name="Daum C."/>
            <person name="Ng V."/>
            <person name="Clum A."/>
            <person name="Steindorff A."/>
            <person name="Ohm R."/>
            <person name="Martin F."/>
            <person name="Silar P."/>
            <person name="Natvig D."/>
            <person name="Lalanne C."/>
            <person name="Gautier V."/>
            <person name="Ament-Velasquez S.L."/>
            <person name="Kruys A."/>
            <person name="Hutchinson M.I."/>
            <person name="Powell A.J."/>
            <person name="Barry K."/>
            <person name="Miller A.N."/>
            <person name="Grigoriev I.V."/>
            <person name="Debuchy R."/>
            <person name="Gladieux P."/>
            <person name="Thoren M.H."/>
            <person name="Johannesson H."/>
        </authorList>
    </citation>
    <scope>NUCLEOTIDE SEQUENCE</scope>
    <source>
        <strain evidence="2">CBS 314.62</strain>
    </source>
</reference>
<evidence type="ECO:0000313" key="2">
    <source>
        <dbReference type="EMBL" id="KAK3694592.1"/>
    </source>
</evidence>
<accession>A0AAE0XJG6</accession>
<sequence>MTAREADRCRRCSDASTARKGESSGMSLADWPSGGGQVQGKRARGISRRRYRRERGGRRPRLKLDPLQGSRALPDMRRPISACKEGALSCCTWNSAIEAAFIAPTHPHPEVKALASSEVESVGHRHRSGCTSAPGRGGCAIEQESLIRDAVQESHRRHTPPRLLDIWTVVFQSWSCHRGVALNRGEHPSVGSDTRFHRGGGGRLIETATSVHPCNGHALVPRRRLAPAVWPGCRDLEVLRWGWLAYFSGAVTVKALALRLSLSCVALLQPSHLPLLRPLPGCFSGMLNGVMCSEHEPRAFMTQHSLPEFVARLEYLVQGRQIISSNCFQFMAKAG</sequence>
<keyword evidence="3" id="KW-1185">Reference proteome</keyword>
<dbReference type="Proteomes" id="UP001270362">
    <property type="component" value="Unassembled WGS sequence"/>
</dbReference>